<dbReference type="Proteomes" id="UP000316621">
    <property type="component" value="Chromosome 1"/>
</dbReference>
<reference evidence="6 7" key="1">
    <citation type="journal article" date="2018" name="Science">
        <title>The opium poppy genome and morphinan production.</title>
        <authorList>
            <person name="Guo L."/>
            <person name="Winzer T."/>
            <person name="Yang X."/>
            <person name="Li Y."/>
            <person name="Ning Z."/>
            <person name="He Z."/>
            <person name="Teodor R."/>
            <person name="Lu Y."/>
            <person name="Bowser T.A."/>
            <person name="Graham I.A."/>
            <person name="Ye K."/>
        </authorList>
    </citation>
    <scope>NUCLEOTIDE SEQUENCE [LARGE SCALE GENOMIC DNA]</scope>
    <source>
        <strain evidence="7">cv. HN1</strain>
        <tissue evidence="6">Leaves</tissue>
    </source>
</reference>
<dbReference type="EMBL" id="CM010715">
    <property type="protein sequence ID" value="RZC47606.1"/>
    <property type="molecule type" value="Genomic_DNA"/>
</dbReference>
<dbReference type="Gene3D" id="1.20.5.4130">
    <property type="match status" value="1"/>
</dbReference>
<dbReference type="CDD" id="cd14798">
    <property type="entry name" value="RX-CC_like"/>
    <property type="match status" value="1"/>
</dbReference>
<organism evidence="6 7">
    <name type="scientific">Papaver somniferum</name>
    <name type="common">Opium poppy</name>
    <dbReference type="NCBI Taxonomy" id="3469"/>
    <lineage>
        <taxon>Eukaryota</taxon>
        <taxon>Viridiplantae</taxon>
        <taxon>Streptophyta</taxon>
        <taxon>Embryophyta</taxon>
        <taxon>Tracheophyta</taxon>
        <taxon>Spermatophyta</taxon>
        <taxon>Magnoliopsida</taxon>
        <taxon>Ranunculales</taxon>
        <taxon>Papaveraceae</taxon>
        <taxon>Papaveroideae</taxon>
        <taxon>Papaver</taxon>
    </lineage>
</organism>
<evidence type="ECO:0000259" key="5">
    <source>
        <dbReference type="Pfam" id="PF18052"/>
    </source>
</evidence>
<evidence type="ECO:0000256" key="2">
    <source>
        <dbReference type="ARBA" id="ARBA00022741"/>
    </source>
</evidence>
<dbReference type="GO" id="GO:0006952">
    <property type="term" value="P:defense response"/>
    <property type="evidence" value="ECO:0007669"/>
    <property type="project" value="UniProtKB-KW"/>
</dbReference>
<evidence type="ECO:0000256" key="4">
    <source>
        <dbReference type="ARBA" id="ARBA00022840"/>
    </source>
</evidence>
<keyword evidence="4" id="KW-0067">ATP-binding</keyword>
<dbReference type="InterPro" id="IPR041118">
    <property type="entry name" value="Rx_N"/>
</dbReference>
<dbReference type="PANTHER" id="PTHR36766:SF70">
    <property type="entry name" value="DISEASE RESISTANCE PROTEIN RGA4"/>
    <property type="match status" value="1"/>
</dbReference>
<keyword evidence="3" id="KW-0611">Plant defense</keyword>
<keyword evidence="2" id="KW-0547">Nucleotide-binding</keyword>
<keyword evidence="1" id="KW-0677">Repeat</keyword>
<sequence>MAIIEGILVNSVTEIMKKLIPFMIENICLAKGFKNELKNLQETLEMILTVIVDAEAKQVHANAVNFWLKRLKDVAYEADDVLDDFAYELMRWQHERIGKLDKVSDFVSKSSNSILFGWKMGRRIKKINQKLRKIVNDADIKSKLLPSSTFSAAHRQNSDRRRCEWYKCYWKKQ</sequence>
<evidence type="ECO:0000313" key="7">
    <source>
        <dbReference type="Proteomes" id="UP000316621"/>
    </source>
</evidence>
<proteinExistence type="predicted"/>
<gene>
    <name evidence="6" type="ORF">C5167_040565</name>
</gene>
<evidence type="ECO:0000256" key="1">
    <source>
        <dbReference type="ARBA" id="ARBA00022737"/>
    </source>
</evidence>
<dbReference type="AlphaFoldDB" id="A0A4Y7IHQ4"/>
<dbReference type="Pfam" id="PF18052">
    <property type="entry name" value="Rx_N"/>
    <property type="match status" value="1"/>
</dbReference>
<name>A0A4Y7IHQ4_PAPSO</name>
<dbReference type="Gramene" id="RZC47606">
    <property type="protein sequence ID" value="RZC47606"/>
    <property type="gene ID" value="C5167_040565"/>
</dbReference>
<keyword evidence="7" id="KW-1185">Reference proteome</keyword>
<protein>
    <recommendedName>
        <fullName evidence="5">Disease resistance N-terminal domain-containing protein</fullName>
    </recommendedName>
</protein>
<accession>A0A4Y7IHQ4</accession>
<dbReference type="InterPro" id="IPR038005">
    <property type="entry name" value="RX-like_CC"/>
</dbReference>
<evidence type="ECO:0000256" key="3">
    <source>
        <dbReference type="ARBA" id="ARBA00022821"/>
    </source>
</evidence>
<dbReference type="GO" id="GO:0005524">
    <property type="term" value="F:ATP binding"/>
    <property type="evidence" value="ECO:0007669"/>
    <property type="project" value="UniProtKB-KW"/>
</dbReference>
<dbReference type="OMA" id="FIAYEAN"/>
<dbReference type="PANTHER" id="PTHR36766">
    <property type="entry name" value="PLANT BROAD-SPECTRUM MILDEW RESISTANCE PROTEIN RPW8"/>
    <property type="match status" value="1"/>
</dbReference>
<feature type="domain" description="Disease resistance N-terminal" evidence="5">
    <location>
        <begin position="12"/>
        <end position="95"/>
    </location>
</feature>
<evidence type="ECO:0000313" key="6">
    <source>
        <dbReference type="EMBL" id="RZC47606.1"/>
    </source>
</evidence>